<proteinExistence type="predicted"/>
<dbReference type="SUPFAM" id="SSF46785">
    <property type="entry name" value="Winged helix' DNA-binding domain"/>
    <property type="match status" value="1"/>
</dbReference>
<name>A0A072NPN7_SCHAZ</name>
<keyword evidence="1" id="KW-0805">Transcription regulation</keyword>
<dbReference type="InterPro" id="IPR018356">
    <property type="entry name" value="Tscrpt_reg_HTH_DeoR_CS"/>
</dbReference>
<accession>A0A072NPN7</accession>
<evidence type="ECO:0000256" key="3">
    <source>
        <dbReference type="ARBA" id="ARBA00023163"/>
    </source>
</evidence>
<dbReference type="RefSeq" id="WP_035194681.1">
    <property type="nucleotide sequence ID" value="NZ_JJRY01000004.1"/>
</dbReference>
<sequence>MSVSFEERKKVIINILSKQDRVRIPELVDILGVSGETIRRDLDRMEKENLLKKVHGGAVREKGAFELPYDQKSMVNAEEKYAICKAAADIVEDGEIIMIGHGTTASHMVHYLKDKKGIMIVTPSVPILLMCLDGHFEGRVIFTGGELDKEQKLTAGPIAENMLGELKVNKAFIAAGGISVNGAITDYDINGANLSRKMIERADEVVILADHSKFGKATFAHIASLPEISTVITDSKLSNDWRKRLESFDIKTVMA</sequence>
<dbReference type="Gene3D" id="1.10.10.10">
    <property type="entry name" value="Winged helix-like DNA-binding domain superfamily/Winged helix DNA-binding domain"/>
    <property type="match status" value="1"/>
</dbReference>
<dbReference type="SMART" id="SM00420">
    <property type="entry name" value="HTH_DEOR"/>
    <property type="match status" value="1"/>
</dbReference>
<dbReference type="InterPro" id="IPR036388">
    <property type="entry name" value="WH-like_DNA-bd_sf"/>
</dbReference>
<dbReference type="PANTHER" id="PTHR30363:SF44">
    <property type="entry name" value="AGA OPERON TRANSCRIPTIONAL REPRESSOR-RELATED"/>
    <property type="match status" value="1"/>
</dbReference>
<dbReference type="SMART" id="SM01134">
    <property type="entry name" value="DeoRC"/>
    <property type="match status" value="1"/>
</dbReference>
<dbReference type="EMBL" id="JJRY01000004">
    <property type="protein sequence ID" value="KEF39212.1"/>
    <property type="molecule type" value="Genomic_DNA"/>
</dbReference>
<dbReference type="GO" id="GO:0003700">
    <property type="term" value="F:DNA-binding transcription factor activity"/>
    <property type="evidence" value="ECO:0007669"/>
    <property type="project" value="InterPro"/>
</dbReference>
<dbReference type="Pfam" id="PF00455">
    <property type="entry name" value="DeoRC"/>
    <property type="match status" value="1"/>
</dbReference>
<dbReference type="Proteomes" id="UP000027936">
    <property type="component" value="Unassembled WGS sequence"/>
</dbReference>
<dbReference type="InterPro" id="IPR001034">
    <property type="entry name" value="DeoR_HTH"/>
</dbReference>
<feature type="domain" description="HTH deoR-type" evidence="4">
    <location>
        <begin position="5"/>
        <end position="60"/>
    </location>
</feature>
<keyword evidence="2" id="KW-0238">DNA-binding</keyword>
<comment type="caution">
    <text evidence="5">The sequence shown here is derived from an EMBL/GenBank/DDBJ whole genome shotgun (WGS) entry which is preliminary data.</text>
</comment>
<dbReference type="Gene3D" id="3.40.50.1360">
    <property type="match status" value="1"/>
</dbReference>
<dbReference type="OrthoDB" id="9797223at2"/>
<keyword evidence="3" id="KW-0804">Transcription</keyword>
<reference evidence="5 6" key="1">
    <citation type="submission" date="2014-04" db="EMBL/GenBank/DDBJ databases">
        <title>Draft genome sequence of Bacillus azotoformans MEV2011, a (co-) denitrifying strain unable to grow in the presence of oxygen.</title>
        <authorList>
            <person name="Nielsen M."/>
            <person name="Schreiber L."/>
            <person name="Finster K."/>
            <person name="Schramm A."/>
        </authorList>
    </citation>
    <scope>NUCLEOTIDE SEQUENCE [LARGE SCALE GENOMIC DNA]</scope>
    <source>
        <strain evidence="5 6">MEV2011</strain>
    </source>
</reference>
<organism evidence="5 6">
    <name type="scientific">Schinkia azotoformans MEV2011</name>
    <dbReference type="NCBI Taxonomy" id="1348973"/>
    <lineage>
        <taxon>Bacteria</taxon>
        <taxon>Bacillati</taxon>
        <taxon>Bacillota</taxon>
        <taxon>Bacilli</taxon>
        <taxon>Bacillales</taxon>
        <taxon>Bacillaceae</taxon>
        <taxon>Calidifontibacillus/Schinkia group</taxon>
        <taxon>Schinkia</taxon>
    </lineage>
</organism>
<dbReference type="PRINTS" id="PR00037">
    <property type="entry name" value="HTHLACR"/>
</dbReference>
<dbReference type="PROSITE" id="PS00894">
    <property type="entry name" value="HTH_DEOR_1"/>
    <property type="match status" value="1"/>
</dbReference>
<protein>
    <submittedName>
        <fullName evidence="5">Transcriptional regulator, DeoR family</fullName>
    </submittedName>
</protein>
<dbReference type="InterPro" id="IPR037171">
    <property type="entry name" value="NagB/RpiA_transferase-like"/>
</dbReference>
<dbReference type="GO" id="GO:0003677">
    <property type="term" value="F:DNA binding"/>
    <property type="evidence" value="ECO:0007669"/>
    <property type="project" value="UniProtKB-KW"/>
</dbReference>
<dbReference type="InterPro" id="IPR014036">
    <property type="entry name" value="DeoR-like_C"/>
</dbReference>
<dbReference type="AlphaFoldDB" id="A0A072NPN7"/>
<dbReference type="InterPro" id="IPR050313">
    <property type="entry name" value="Carb_Metab_HTH_regulators"/>
</dbReference>
<evidence type="ECO:0000256" key="2">
    <source>
        <dbReference type="ARBA" id="ARBA00023125"/>
    </source>
</evidence>
<gene>
    <name evidence="5" type="ORF">M670_01603</name>
</gene>
<evidence type="ECO:0000313" key="5">
    <source>
        <dbReference type="EMBL" id="KEF39212.1"/>
    </source>
</evidence>
<dbReference type="PATRIC" id="fig|1348973.3.peg.1564"/>
<evidence type="ECO:0000313" key="6">
    <source>
        <dbReference type="Proteomes" id="UP000027936"/>
    </source>
</evidence>
<dbReference type="PANTHER" id="PTHR30363">
    <property type="entry name" value="HTH-TYPE TRANSCRIPTIONAL REGULATOR SRLR-RELATED"/>
    <property type="match status" value="1"/>
</dbReference>
<dbReference type="Pfam" id="PF08220">
    <property type="entry name" value="HTH_DeoR"/>
    <property type="match status" value="1"/>
</dbReference>
<dbReference type="SUPFAM" id="SSF100950">
    <property type="entry name" value="NagB/RpiA/CoA transferase-like"/>
    <property type="match status" value="1"/>
</dbReference>
<evidence type="ECO:0000259" key="4">
    <source>
        <dbReference type="PROSITE" id="PS51000"/>
    </source>
</evidence>
<evidence type="ECO:0000256" key="1">
    <source>
        <dbReference type="ARBA" id="ARBA00023015"/>
    </source>
</evidence>
<dbReference type="InterPro" id="IPR036390">
    <property type="entry name" value="WH_DNA-bd_sf"/>
</dbReference>
<dbReference type="PROSITE" id="PS51000">
    <property type="entry name" value="HTH_DEOR_2"/>
    <property type="match status" value="1"/>
</dbReference>